<reference evidence="1" key="1">
    <citation type="submission" date="2020-05" db="EMBL/GenBank/DDBJ databases">
        <title>Large-scale comparative analyses of tick genomes elucidate their genetic diversity and vector capacities.</title>
        <authorList>
            <person name="Jia N."/>
            <person name="Wang J."/>
            <person name="Shi W."/>
            <person name="Du L."/>
            <person name="Sun Y."/>
            <person name="Zhan W."/>
            <person name="Jiang J."/>
            <person name="Wang Q."/>
            <person name="Zhang B."/>
            <person name="Ji P."/>
            <person name="Sakyi L.B."/>
            <person name="Cui X."/>
            <person name="Yuan T."/>
            <person name="Jiang B."/>
            <person name="Yang W."/>
            <person name="Lam T.T.-Y."/>
            <person name="Chang Q."/>
            <person name="Ding S."/>
            <person name="Wang X."/>
            <person name="Zhu J."/>
            <person name="Ruan X."/>
            <person name="Zhao L."/>
            <person name="Wei J."/>
            <person name="Que T."/>
            <person name="Du C."/>
            <person name="Cheng J."/>
            <person name="Dai P."/>
            <person name="Han X."/>
            <person name="Huang E."/>
            <person name="Gao Y."/>
            <person name="Liu J."/>
            <person name="Shao H."/>
            <person name="Ye R."/>
            <person name="Li L."/>
            <person name="Wei W."/>
            <person name="Wang X."/>
            <person name="Wang C."/>
            <person name="Yang T."/>
            <person name="Huo Q."/>
            <person name="Li W."/>
            <person name="Guo W."/>
            <person name="Chen H."/>
            <person name="Zhou L."/>
            <person name="Ni X."/>
            <person name="Tian J."/>
            <person name="Zhou Y."/>
            <person name="Sheng Y."/>
            <person name="Liu T."/>
            <person name="Pan Y."/>
            <person name="Xia L."/>
            <person name="Li J."/>
            <person name="Zhao F."/>
            <person name="Cao W."/>
        </authorList>
    </citation>
    <scope>NUCLEOTIDE SEQUENCE</scope>
    <source>
        <strain evidence="1">Hyas-2018</strain>
    </source>
</reference>
<evidence type="ECO:0000313" key="1">
    <source>
        <dbReference type="EMBL" id="KAH6937455.1"/>
    </source>
</evidence>
<accession>A0ACB7SS73</accession>
<protein>
    <submittedName>
        <fullName evidence="1">Uncharacterized protein</fullName>
    </submittedName>
</protein>
<comment type="caution">
    <text evidence="1">The sequence shown here is derived from an EMBL/GenBank/DDBJ whole genome shotgun (WGS) entry which is preliminary data.</text>
</comment>
<name>A0ACB7SS73_HYAAI</name>
<organism evidence="1 2">
    <name type="scientific">Hyalomma asiaticum</name>
    <name type="common">Tick</name>
    <dbReference type="NCBI Taxonomy" id="266040"/>
    <lineage>
        <taxon>Eukaryota</taxon>
        <taxon>Metazoa</taxon>
        <taxon>Ecdysozoa</taxon>
        <taxon>Arthropoda</taxon>
        <taxon>Chelicerata</taxon>
        <taxon>Arachnida</taxon>
        <taxon>Acari</taxon>
        <taxon>Parasitiformes</taxon>
        <taxon>Ixodida</taxon>
        <taxon>Ixodoidea</taxon>
        <taxon>Ixodidae</taxon>
        <taxon>Hyalomminae</taxon>
        <taxon>Hyalomma</taxon>
    </lineage>
</organism>
<proteinExistence type="predicted"/>
<evidence type="ECO:0000313" key="2">
    <source>
        <dbReference type="Proteomes" id="UP000821845"/>
    </source>
</evidence>
<gene>
    <name evidence="1" type="ORF">HPB50_000717</name>
</gene>
<sequence>MSVQQEQAAKYTGVSTTTTTAVSTVSGRGQHRKVRGLLVDATWENKNRDPGEGAQAGTVAEAETRQRGPTRLPILGARRKSCRAGNVPDAVDQITDEKVAVAAGDDHSDRPEIHCHFHDDATNMEGSRANTHARTHNTHPSHLAPDPGKPNCPTANLATLEDTDSGAGSRNSASHAVSKACFEETKWHDLSPHTSQERAVFVRVNGRSGAE</sequence>
<keyword evidence="2" id="KW-1185">Reference proteome</keyword>
<dbReference type="EMBL" id="CM023482">
    <property type="protein sequence ID" value="KAH6937455.1"/>
    <property type="molecule type" value="Genomic_DNA"/>
</dbReference>
<dbReference type="Proteomes" id="UP000821845">
    <property type="component" value="Chromosome 2"/>
</dbReference>